<dbReference type="PANTHER" id="PTHR21621">
    <property type="entry name" value="RIBOSOMAL PROTEIN S6 MODIFICATION PROTEIN"/>
    <property type="match status" value="1"/>
</dbReference>
<evidence type="ECO:0000256" key="1">
    <source>
        <dbReference type="PROSITE-ProRule" id="PRU00409"/>
    </source>
</evidence>
<proteinExistence type="predicted"/>
<dbReference type="GO" id="GO:0016879">
    <property type="term" value="F:ligase activity, forming carbon-nitrogen bonds"/>
    <property type="evidence" value="ECO:0007669"/>
    <property type="project" value="TreeGrafter"/>
</dbReference>
<evidence type="ECO:0000313" key="5">
    <source>
        <dbReference type="Proteomes" id="UP000183413"/>
    </source>
</evidence>
<protein>
    <submittedName>
        <fullName evidence="4">RimK-like ATP-grasp domain-containing protein</fullName>
    </submittedName>
</protein>
<keyword evidence="5" id="KW-1185">Reference proteome</keyword>
<dbReference type="InterPro" id="IPR011761">
    <property type="entry name" value="ATP-grasp"/>
</dbReference>
<dbReference type="EMBL" id="FOVH01000021">
    <property type="protein sequence ID" value="SFQ06155.1"/>
    <property type="molecule type" value="Genomic_DNA"/>
</dbReference>
<organism evidence="4 5">
    <name type="scientific">Actinomadura madurae</name>
    <dbReference type="NCBI Taxonomy" id="1993"/>
    <lineage>
        <taxon>Bacteria</taxon>
        <taxon>Bacillati</taxon>
        <taxon>Actinomycetota</taxon>
        <taxon>Actinomycetes</taxon>
        <taxon>Streptosporangiales</taxon>
        <taxon>Thermomonosporaceae</taxon>
        <taxon>Actinomadura</taxon>
    </lineage>
</organism>
<dbReference type="AlphaFoldDB" id="A0A1I5VF92"/>
<dbReference type="PROSITE" id="PS50975">
    <property type="entry name" value="ATP_GRASP"/>
    <property type="match status" value="1"/>
</dbReference>
<dbReference type="eggNOG" id="COG0189">
    <property type="taxonomic scope" value="Bacteria"/>
</dbReference>
<evidence type="ECO:0000259" key="3">
    <source>
        <dbReference type="PROSITE" id="PS50975"/>
    </source>
</evidence>
<dbReference type="STRING" id="1993.SAMN04489713_121109"/>
<dbReference type="InterPro" id="IPR013651">
    <property type="entry name" value="ATP-grasp_RimK-type"/>
</dbReference>
<dbReference type="GO" id="GO:0005524">
    <property type="term" value="F:ATP binding"/>
    <property type="evidence" value="ECO:0007669"/>
    <property type="project" value="UniProtKB-UniRule"/>
</dbReference>
<dbReference type="Pfam" id="PF08443">
    <property type="entry name" value="RimK"/>
    <property type="match status" value="1"/>
</dbReference>
<dbReference type="PANTHER" id="PTHR21621:SF0">
    <property type="entry name" value="BETA-CITRYLGLUTAMATE SYNTHASE B-RELATED"/>
    <property type="match status" value="1"/>
</dbReference>
<gene>
    <name evidence="4" type="ORF">SAMN04489713_121109</name>
</gene>
<sequence length="302" mass="31542">MTTIRTGVRVVLVHGKKPTPHSIVWKVLAEFRALGAHIETWQDAPDLPGAVFARADLVILRSVHPATAASARASAPAEAAWCNAPAATATVADRVETWRRLAAAGLPVPPARVVDDPRAVAAIAAGRPVVVKTPLGSRGEGVTLLDQGDAFPARGPGPWLVQDRIPGDGWDRKLFVVGPHVHGTLRRWPARSLAEKLGRPLPPDAEMADLALGAGRVFGLCAYGVDMMGGTDGPVIVDVNAFPGFKGVPGAAGLVFDHLLGHLEGGRSHARSDRRFREAGLRVPGPPVPGGGARGAARLPDP</sequence>
<dbReference type="Gene3D" id="3.30.470.20">
    <property type="entry name" value="ATP-grasp fold, B domain"/>
    <property type="match status" value="1"/>
</dbReference>
<evidence type="ECO:0000256" key="2">
    <source>
        <dbReference type="SAM" id="MobiDB-lite"/>
    </source>
</evidence>
<dbReference type="Proteomes" id="UP000183413">
    <property type="component" value="Unassembled WGS sequence"/>
</dbReference>
<feature type="region of interest" description="Disordered" evidence="2">
    <location>
        <begin position="270"/>
        <end position="302"/>
    </location>
</feature>
<dbReference type="RefSeq" id="WP_083598450.1">
    <property type="nucleotide sequence ID" value="NZ_FOVH01000021.1"/>
</dbReference>
<feature type="domain" description="ATP-grasp" evidence="3">
    <location>
        <begin position="98"/>
        <end position="145"/>
    </location>
</feature>
<dbReference type="SUPFAM" id="SSF56059">
    <property type="entry name" value="Glutathione synthetase ATP-binding domain-like"/>
    <property type="match status" value="1"/>
</dbReference>
<dbReference type="GO" id="GO:0005737">
    <property type="term" value="C:cytoplasm"/>
    <property type="evidence" value="ECO:0007669"/>
    <property type="project" value="TreeGrafter"/>
</dbReference>
<reference evidence="4 5" key="1">
    <citation type="submission" date="2016-10" db="EMBL/GenBank/DDBJ databases">
        <authorList>
            <person name="de Groot N.N."/>
        </authorList>
    </citation>
    <scope>NUCLEOTIDE SEQUENCE [LARGE SCALE GENOMIC DNA]</scope>
    <source>
        <strain evidence="4 5">DSM 43067</strain>
    </source>
</reference>
<dbReference type="InterPro" id="IPR013815">
    <property type="entry name" value="ATP_grasp_subdomain_1"/>
</dbReference>
<keyword evidence="1" id="KW-0547">Nucleotide-binding</keyword>
<keyword evidence="1" id="KW-0067">ATP-binding</keyword>
<feature type="compositionally biased region" description="Basic and acidic residues" evidence="2">
    <location>
        <begin position="270"/>
        <end position="280"/>
    </location>
</feature>
<dbReference type="InParanoid" id="A0A1I5VF92"/>
<dbReference type="GO" id="GO:0046872">
    <property type="term" value="F:metal ion binding"/>
    <property type="evidence" value="ECO:0007669"/>
    <property type="project" value="InterPro"/>
</dbReference>
<evidence type="ECO:0000313" key="4">
    <source>
        <dbReference type="EMBL" id="SFQ06155.1"/>
    </source>
</evidence>
<name>A0A1I5VF92_9ACTN</name>
<dbReference type="Gene3D" id="3.30.1490.20">
    <property type="entry name" value="ATP-grasp fold, A domain"/>
    <property type="match status" value="1"/>
</dbReference>
<accession>A0A1I5VF92</accession>